<dbReference type="Pfam" id="PF04229">
    <property type="entry name" value="GrpB"/>
    <property type="match status" value="1"/>
</dbReference>
<proteinExistence type="predicted"/>
<dbReference type="Proteomes" id="UP000059574">
    <property type="component" value="Chromosome"/>
</dbReference>
<reference evidence="1 2" key="2">
    <citation type="journal article" date="2016" name="J. Biotechnol.">
        <title>Complete genome sequence of Arthrobacter alpinus ERGS4:06, a yellow pigmented bacterium tolerant to cold and radiations isolated from Sikkim Himalaya.</title>
        <authorList>
            <person name="Kumar R."/>
            <person name="Singh D."/>
            <person name="Swarnkar M.K."/>
            <person name="Singh A.K."/>
            <person name="Kumar S."/>
        </authorList>
    </citation>
    <scope>NUCLEOTIDE SEQUENCE [LARGE SCALE GENOMIC DNA]</scope>
    <source>
        <strain evidence="1 2">ERGS4:06</strain>
    </source>
</reference>
<organism evidence="1 2">
    <name type="scientific">Arthrobacter alpinus</name>
    <dbReference type="NCBI Taxonomy" id="656366"/>
    <lineage>
        <taxon>Bacteria</taxon>
        <taxon>Bacillati</taxon>
        <taxon>Actinomycetota</taxon>
        <taxon>Actinomycetes</taxon>
        <taxon>Micrococcales</taxon>
        <taxon>Micrococcaceae</taxon>
        <taxon>Arthrobacter</taxon>
    </lineage>
</organism>
<dbReference type="SUPFAM" id="SSF81301">
    <property type="entry name" value="Nucleotidyltransferase"/>
    <property type="match status" value="1"/>
</dbReference>
<dbReference type="PANTHER" id="PTHR34822:SF1">
    <property type="entry name" value="GRPB FAMILY PROTEIN"/>
    <property type="match status" value="1"/>
</dbReference>
<reference evidence="2" key="1">
    <citation type="submission" date="2015-11" db="EMBL/GenBank/DDBJ databases">
        <authorList>
            <person name="Kumar R."/>
            <person name="Singh D."/>
            <person name="Swarnkar M.K."/>
            <person name="Singh A.K."/>
            <person name="Kumar S."/>
        </authorList>
    </citation>
    <scope>NUCLEOTIDE SEQUENCE [LARGE SCALE GENOMIC DNA]</scope>
    <source>
        <strain evidence="2">ERGS4:06</strain>
    </source>
</reference>
<dbReference type="InterPro" id="IPR043519">
    <property type="entry name" value="NT_sf"/>
</dbReference>
<evidence type="ECO:0000313" key="1">
    <source>
        <dbReference type="EMBL" id="ALO68517.1"/>
    </source>
</evidence>
<sequence>MSACRPRRREDVTEVELMGGVEYRKLELRAYDPCWPVRYEVERNKIESSLGGLPVSIDHVGSTSVRGLAAKDVIDILITVPDITDEEHYVKQLVSAGYEMRVREPGHRLLRTPARDVHIHVNEAEDGHAADKLRFRDQLRRSDNDRKLYESTKKALLRRDWVDMNAYADAKTDVIREILSHTEPTRSGQ</sequence>
<evidence type="ECO:0000313" key="2">
    <source>
        <dbReference type="Proteomes" id="UP000059574"/>
    </source>
</evidence>
<protein>
    <recommendedName>
        <fullName evidence="3">GrpB family protein</fullName>
    </recommendedName>
</protein>
<dbReference type="EMBL" id="CP013200">
    <property type="protein sequence ID" value="ALO68517.1"/>
    <property type="molecule type" value="Genomic_DNA"/>
</dbReference>
<dbReference type="Gene3D" id="3.30.460.10">
    <property type="entry name" value="Beta Polymerase, domain 2"/>
    <property type="match status" value="1"/>
</dbReference>
<dbReference type="InterPro" id="IPR007344">
    <property type="entry name" value="GrpB/CoaE"/>
</dbReference>
<dbReference type="PANTHER" id="PTHR34822">
    <property type="entry name" value="GRPB DOMAIN PROTEIN (AFU_ORTHOLOGUE AFUA_1G01530)"/>
    <property type="match status" value="1"/>
</dbReference>
<dbReference type="AlphaFoldDB" id="A0A0S2M418"/>
<gene>
    <name evidence="1" type="ORF">AS189_11840</name>
</gene>
<accession>A0A0S2M418</accession>
<name>A0A0S2M418_9MICC</name>
<evidence type="ECO:0008006" key="3">
    <source>
        <dbReference type="Google" id="ProtNLM"/>
    </source>
</evidence>